<proteinExistence type="predicted"/>
<evidence type="ECO:0000313" key="2">
    <source>
        <dbReference type="Proteomes" id="UP001225072"/>
    </source>
</evidence>
<keyword evidence="2" id="KW-1185">Reference proteome</keyword>
<organism evidence="1 2">
    <name type="scientific">Chryseobacterium camelliae</name>
    <dbReference type="NCBI Taxonomy" id="1265445"/>
    <lineage>
        <taxon>Bacteria</taxon>
        <taxon>Pseudomonadati</taxon>
        <taxon>Bacteroidota</taxon>
        <taxon>Flavobacteriia</taxon>
        <taxon>Flavobacteriales</taxon>
        <taxon>Weeksellaceae</taxon>
        <taxon>Chryseobacterium group</taxon>
        <taxon>Chryseobacterium</taxon>
    </lineage>
</organism>
<dbReference type="EMBL" id="JAUTAL010000001">
    <property type="protein sequence ID" value="MDQ1097210.1"/>
    <property type="molecule type" value="Genomic_DNA"/>
</dbReference>
<comment type="caution">
    <text evidence="1">The sequence shown here is derived from an EMBL/GenBank/DDBJ whole genome shotgun (WGS) entry which is preliminary data.</text>
</comment>
<protein>
    <recommendedName>
        <fullName evidence="3">Transcriptional regulator</fullName>
    </recommendedName>
</protein>
<dbReference type="Proteomes" id="UP001225072">
    <property type="component" value="Unassembled WGS sequence"/>
</dbReference>
<evidence type="ECO:0000313" key="1">
    <source>
        <dbReference type="EMBL" id="MDQ1097210.1"/>
    </source>
</evidence>
<name>A0ABU0TJI3_9FLAO</name>
<sequence length="38" mass="4534">MNVSDLKIDLIHRITQLQQPRIIDELKRILDFELDTAE</sequence>
<evidence type="ECO:0008006" key="3">
    <source>
        <dbReference type="Google" id="ProtNLM"/>
    </source>
</evidence>
<accession>A0ABU0TJI3</accession>
<reference evidence="1 2" key="1">
    <citation type="submission" date="2023-07" db="EMBL/GenBank/DDBJ databases">
        <title>Functional and genomic diversity of the sorghum phyllosphere microbiome.</title>
        <authorList>
            <person name="Shade A."/>
        </authorList>
    </citation>
    <scope>NUCLEOTIDE SEQUENCE [LARGE SCALE GENOMIC DNA]</scope>
    <source>
        <strain evidence="1 2">SORGH_AS_1064</strain>
    </source>
</reference>
<gene>
    <name evidence="1" type="ORF">QE404_002357</name>
</gene>